<dbReference type="PANTHER" id="PTHR43798">
    <property type="entry name" value="MONOACYLGLYCEROL LIPASE"/>
    <property type="match status" value="1"/>
</dbReference>
<dbReference type="PANTHER" id="PTHR43798:SF33">
    <property type="entry name" value="HYDROLASE, PUTATIVE (AFU_ORTHOLOGUE AFUA_2G14860)-RELATED"/>
    <property type="match status" value="1"/>
</dbReference>
<reference evidence="2" key="1">
    <citation type="submission" date="2022-04" db="EMBL/GenBank/DDBJ databases">
        <title>Whole genome sequence of Sphaerotilus sp. FB-5.</title>
        <authorList>
            <person name="Takeda M."/>
            <person name="Narihara S."/>
            <person name="Akimoto M."/>
            <person name="Akimoto R."/>
            <person name="Nishiyashiki S."/>
            <person name="Murakami T."/>
        </authorList>
    </citation>
    <scope>NUCLEOTIDE SEQUENCE</scope>
    <source>
        <strain evidence="2">FB-5</strain>
    </source>
</reference>
<dbReference type="Pfam" id="PF12697">
    <property type="entry name" value="Abhydrolase_6"/>
    <property type="match status" value="1"/>
</dbReference>
<dbReference type="InterPro" id="IPR029058">
    <property type="entry name" value="AB_hydrolase_fold"/>
</dbReference>
<dbReference type="InterPro" id="IPR050266">
    <property type="entry name" value="AB_hydrolase_sf"/>
</dbReference>
<evidence type="ECO:0000259" key="1">
    <source>
        <dbReference type="Pfam" id="PF12697"/>
    </source>
</evidence>
<evidence type="ECO:0000313" key="3">
    <source>
        <dbReference type="Proteomes" id="UP001057498"/>
    </source>
</evidence>
<name>A0ABM7YIS3_9BURK</name>
<dbReference type="SUPFAM" id="SSF53474">
    <property type="entry name" value="alpha/beta-Hydrolases"/>
    <property type="match status" value="1"/>
</dbReference>
<feature type="domain" description="AB hydrolase-1" evidence="1">
    <location>
        <begin position="22"/>
        <end position="280"/>
    </location>
</feature>
<sequence>MWLETAQGPFAVEDFGGSGPDLLLVHGTGHNLAVWAPLVACLRGRFRVAAFDLRGHGQTPQDSSDPEQYWRDIGAVSAALGLRRPWLVGHSTGGYAVTAFAADGGDCAGIVALDGFVLDPRQTPEERQAWHLPREQLWDLFRYGWRATPAEVEAYVAQVCEQAPGDWLNAGVPVEQVAAFTRRAFLAQGDGQGDGRLLRRPTMEEIARVSRPDPAAPIHPAVDLYERLTVPAGFVLATRGLYASRQAALEAVVARRADRRLRVLEANHNVHLQQPAAVARFVAGMLDGLAAPA</sequence>
<accession>A0ABM7YIS3</accession>
<dbReference type="Gene3D" id="3.40.50.1820">
    <property type="entry name" value="alpha/beta hydrolase"/>
    <property type="match status" value="1"/>
</dbReference>
<proteinExistence type="predicted"/>
<dbReference type="EMBL" id="AP025730">
    <property type="protein sequence ID" value="BDI04157.1"/>
    <property type="molecule type" value="Genomic_DNA"/>
</dbReference>
<dbReference type="RefSeq" id="WP_251972302.1">
    <property type="nucleotide sequence ID" value="NZ_AP025730.1"/>
</dbReference>
<organism evidence="2 3">
    <name type="scientific">Sphaerotilus microaerophilus</name>
    <dbReference type="NCBI Taxonomy" id="2914710"/>
    <lineage>
        <taxon>Bacteria</taxon>
        <taxon>Pseudomonadati</taxon>
        <taxon>Pseudomonadota</taxon>
        <taxon>Betaproteobacteria</taxon>
        <taxon>Burkholderiales</taxon>
        <taxon>Sphaerotilaceae</taxon>
        <taxon>Sphaerotilus</taxon>
    </lineage>
</organism>
<keyword evidence="3" id="KW-1185">Reference proteome</keyword>
<dbReference type="Proteomes" id="UP001057498">
    <property type="component" value="Chromosome"/>
</dbReference>
<gene>
    <name evidence="2" type="ORF">CATMQ487_11270</name>
</gene>
<dbReference type="InterPro" id="IPR000073">
    <property type="entry name" value="AB_hydrolase_1"/>
</dbReference>
<evidence type="ECO:0000313" key="2">
    <source>
        <dbReference type="EMBL" id="BDI04157.1"/>
    </source>
</evidence>
<protein>
    <recommendedName>
        <fullName evidence="1">AB hydrolase-1 domain-containing protein</fullName>
    </recommendedName>
</protein>